<reference evidence="3 4" key="1">
    <citation type="submission" date="2020-04" db="EMBL/GenBank/DDBJ databases">
        <authorList>
            <person name="Laetsch R D."/>
            <person name="Stevens L."/>
            <person name="Kumar S."/>
            <person name="Blaxter L. M."/>
        </authorList>
    </citation>
    <scope>NUCLEOTIDE SEQUENCE [LARGE SCALE GENOMIC DNA]</scope>
</reference>
<feature type="region of interest" description="Disordered" evidence="1">
    <location>
        <begin position="117"/>
        <end position="139"/>
    </location>
</feature>
<evidence type="ECO:0000259" key="2">
    <source>
        <dbReference type="Pfam" id="PF25558"/>
    </source>
</evidence>
<feature type="region of interest" description="Disordered" evidence="1">
    <location>
        <begin position="157"/>
        <end position="192"/>
    </location>
</feature>
<feature type="compositionally biased region" description="Polar residues" evidence="1">
    <location>
        <begin position="126"/>
        <end position="138"/>
    </location>
</feature>
<comment type="caution">
    <text evidence="3">The sequence shown here is derived from an EMBL/GenBank/DDBJ whole genome shotgun (WGS) entry which is preliminary data.</text>
</comment>
<organism evidence="3 4">
    <name type="scientific">Caenorhabditis bovis</name>
    <dbReference type="NCBI Taxonomy" id="2654633"/>
    <lineage>
        <taxon>Eukaryota</taxon>
        <taxon>Metazoa</taxon>
        <taxon>Ecdysozoa</taxon>
        <taxon>Nematoda</taxon>
        <taxon>Chromadorea</taxon>
        <taxon>Rhabditida</taxon>
        <taxon>Rhabditina</taxon>
        <taxon>Rhabditomorpha</taxon>
        <taxon>Rhabditoidea</taxon>
        <taxon>Rhabditidae</taxon>
        <taxon>Peloderinae</taxon>
        <taxon>Caenorhabditis</taxon>
    </lineage>
</organism>
<sequence>MGKKNRKQSKKSSGNRSNRSETNNRSETRTMASNAESPRRNSQSPTYGNSSSSIRGNSQSPNHMMGPGPGTEYGTYMHAPMHGYAYGGPCGYGQVPMHNYPYPTQGYPPNPTYTYSHAPMHGAPQSPKQRYSPNNDHYGNSPIPPYLLADCPDRLKGMCTHRRAPPLTGSASGSSKGQKGKKGGKKKDSKADIKSLIELMDGNEISRRPGEKKRLESLWGKMNEEERGKPPPIPPRPSQFLIDHDIFAMKSHNEEVANDYYSQHGYNAVWIDENPFALGRKRKHDLGFPESIALAPHNRNKHNFPLCNSPTNAVPVIGRVVTVHKTFCHVFHSNYGMIYTPASSFHFMNVIDLEEYLMEDDPVTITFVHLPALEDLSYLAIHTRKMYQPPNPNFFTGMGTIVDMGLVQIRIYSEAYKAYYHCDILNYIGGDCGTDAMTLAGICEEGDTVLFIAEHRGTAPRVIKWHLAKNGHTEVRQIVYAPMLYPSTVDPYEHIYIPAPHKREKDDHIIEGKDFVEQVRKDRSRECDLLNRSFVRYGREEDDC</sequence>
<protein>
    <recommendedName>
        <fullName evidence="2">DUF7930 domain-containing protein</fullName>
    </recommendedName>
</protein>
<feature type="compositionally biased region" description="Low complexity" evidence="1">
    <location>
        <begin position="49"/>
        <end position="62"/>
    </location>
</feature>
<evidence type="ECO:0000256" key="1">
    <source>
        <dbReference type="SAM" id="MobiDB-lite"/>
    </source>
</evidence>
<name>A0A8S1E753_9PELO</name>
<gene>
    <name evidence="3" type="ORF">CBOVIS_LOCUS2700</name>
</gene>
<evidence type="ECO:0000313" key="4">
    <source>
        <dbReference type="Proteomes" id="UP000494206"/>
    </source>
</evidence>
<feature type="region of interest" description="Disordered" evidence="1">
    <location>
        <begin position="1"/>
        <end position="69"/>
    </location>
</feature>
<dbReference type="InterPro" id="IPR057690">
    <property type="entry name" value="DUF7930"/>
</dbReference>
<feature type="compositionally biased region" description="Basic residues" evidence="1">
    <location>
        <begin position="1"/>
        <end position="10"/>
    </location>
</feature>
<feature type="compositionally biased region" description="Polar residues" evidence="1">
    <location>
        <begin position="31"/>
        <end position="48"/>
    </location>
</feature>
<dbReference type="AlphaFoldDB" id="A0A8S1E753"/>
<keyword evidence="4" id="KW-1185">Reference proteome</keyword>
<dbReference type="Proteomes" id="UP000494206">
    <property type="component" value="Unassembled WGS sequence"/>
</dbReference>
<dbReference type="Pfam" id="PF25558">
    <property type="entry name" value="DUF7930"/>
    <property type="match status" value="1"/>
</dbReference>
<feature type="compositionally biased region" description="Basic and acidic residues" evidence="1">
    <location>
        <begin position="18"/>
        <end position="28"/>
    </location>
</feature>
<dbReference type="EMBL" id="CADEPM010000002">
    <property type="protein sequence ID" value="CAB3399602.1"/>
    <property type="molecule type" value="Genomic_DNA"/>
</dbReference>
<accession>A0A8S1E753</accession>
<proteinExistence type="predicted"/>
<evidence type="ECO:0000313" key="3">
    <source>
        <dbReference type="EMBL" id="CAB3399602.1"/>
    </source>
</evidence>
<feature type="domain" description="DUF7930" evidence="2">
    <location>
        <begin position="397"/>
        <end position="467"/>
    </location>
</feature>
<feature type="compositionally biased region" description="Basic residues" evidence="1">
    <location>
        <begin position="178"/>
        <end position="188"/>
    </location>
</feature>